<dbReference type="InterPro" id="IPR052016">
    <property type="entry name" value="Bact_Sigma-Reg"/>
</dbReference>
<feature type="region of interest" description="Disordered" evidence="2">
    <location>
        <begin position="1"/>
        <end position="39"/>
    </location>
</feature>
<reference evidence="4 5" key="1">
    <citation type="submission" date="2022-10" db="EMBL/GenBank/DDBJ databases">
        <authorList>
            <person name="Xie J."/>
            <person name="Shen N."/>
        </authorList>
    </citation>
    <scope>NUCLEOTIDE SEQUENCE [LARGE SCALE GENOMIC DNA]</scope>
    <source>
        <strain evidence="4 5">YIM65594</strain>
    </source>
</reference>
<evidence type="ECO:0000259" key="3">
    <source>
        <dbReference type="SMART" id="SM00331"/>
    </source>
</evidence>
<protein>
    <submittedName>
        <fullName evidence="4">SpoIIE family protein phosphatase</fullName>
    </submittedName>
</protein>
<dbReference type="Gene3D" id="3.30.450.40">
    <property type="match status" value="1"/>
</dbReference>
<dbReference type="InterPro" id="IPR036457">
    <property type="entry name" value="PPM-type-like_dom_sf"/>
</dbReference>
<dbReference type="Gene3D" id="3.60.40.10">
    <property type="entry name" value="PPM-type phosphatase domain"/>
    <property type="match status" value="1"/>
</dbReference>
<dbReference type="SUPFAM" id="SSF81606">
    <property type="entry name" value="PP2C-like"/>
    <property type="match status" value="1"/>
</dbReference>
<proteinExistence type="predicted"/>
<keyword evidence="1" id="KW-0378">Hydrolase</keyword>
<sequence>MEGKPESVEPRGVPQVGGGRERGIPEEEPEEHEAPEAYDAEVRQVDVLNRLAGPASGGPGAGSDRALRRTSHRDTDLLVTGHALARIASLGEALALISQLADADFPLRGQAVFRADREVLHCVGQFGLSDGESDAFRLPLRTAHPAAQVARTGRPVVLASPQDYRDRFPSASGYAEPTRYEAWAFLPLTTYGQLTGVWMAAFDAPVETTDGTGTFLVTLARLLGQCIEQTYDGQADRTLSQSLRSSMGRIGPGPEGVTVTARYVPTGGGLMVGGDWFDSITLPNGRLGVVIGDVQGHDVQAAGLMSQLRTAIHAYAAEGHGPDAVLVRASHFLASLDEGRFATCIYLEADPRTGTLRIARAGHPHPVLRLPDGTCLLKHVRGGLPLGLDLGEDDYPVSVITLRENEILMLCTDGLIESGGHDMYSGWLRVRSALTPGGADDLDGMADRLLNAVVAPQSTQPGDRPVTSFTEDDIALLLLRRDPLADHADRPGRNLRFTLEQDQAQGIADARIEFQGLLHDWARPEQVDTVLLLVSELLGNVLIHTEQAAVLRADISGAEGHRRLRVEVSDRSDEVPSRRAPGELSSSGRGLVLLDLLAHRWNLRPEPEGKTVWFELDEDGPEEP</sequence>
<organism evidence="4 5">
    <name type="scientific">Streptomyces endophyticus</name>
    <dbReference type="NCBI Taxonomy" id="714166"/>
    <lineage>
        <taxon>Bacteria</taxon>
        <taxon>Bacillati</taxon>
        <taxon>Actinomycetota</taxon>
        <taxon>Actinomycetes</taxon>
        <taxon>Kitasatosporales</taxon>
        <taxon>Streptomycetaceae</taxon>
        <taxon>Streptomyces</taxon>
    </lineage>
</organism>
<evidence type="ECO:0000313" key="5">
    <source>
        <dbReference type="Proteomes" id="UP001354931"/>
    </source>
</evidence>
<dbReference type="SMART" id="SM00331">
    <property type="entry name" value="PP2C_SIG"/>
    <property type="match status" value="1"/>
</dbReference>
<dbReference type="CDD" id="cd16936">
    <property type="entry name" value="HATPase_RsbW-like"/>
    <property type="match status" value="1"/>
</dbReference>
<gene>
    <name evidence="4" type="ORF">OKJ99_13295</name>
</gene>
<dbReference type="EMBL" id="JAOZYC010000094">
    <property type="protein sequence ID" value="MEB8338474.1"/>
    <property type="molecule type" value="Genomic_DNA"/>
</dbReference>
<dbReference type="RefSeq" id="WP_326016270.1">
    <property type="nucleotide sequence ID" value="NZ_JAOZYC010000094.1"/>
</dbReference>
<dbReference type="PANTHER" id="PTHR43156">
    <property type="entry name" value="STAGE II SPORULATION PROTEIN E-RELATED"/>
    <property type="match status" value="1"/>
</dbReference>
<dbReference type="PANTHER" id="PTHR43156:SF2">
    <property type="entry name" value="STAGE II SPORULATION PROTEIN E"/>
    <property type="match status" value="1"/>
</dbReference>
<evidence type="ECO:0000256" key="1">
    <source>
        <dbReference type="ARBA" id="ARBA00022801"/>
    </source>
</evidence>
<keyword evidence="5" id="KW-1185">Reference proteome</keyword>
<evidence type="ECO:0000256" key="2">
    <source>
        <dbReference type="SAM" id="MobiDB-lite"/>
    </source>
</evidence>
<accession>A0ABU6F3A5</accession>
<dbReference type="Proteomes" id="UP001354931">
    <property type="component" value="Unassembled WGS sequence"/>
</dbReference>
<dbReference type="Pfam" id="PF07228">
    <property type="entry name" value="SpoIIE"/>
    <property type="match status" value="1"/>
</dbReference>
<evidence type="ECO:0000313" key="4">
    <source>
        <dbReference type="EMBL" id="MEB8338474.1"/>
    </source>
</evidence>
<name>A0ABU6F3A5_9ACTN</name>
<dbReference type="InterPro" id="IPR003018">
    <property type="entry name" value="GAF"/>
</dbReference>
<dbReference type="InterPro" id="IPR001932">
    <property type="entry name" value="PPM-type_phosphatase-like_dom"/>
</dbReference>
<comment type="caution">
    <text evidence="4">The sequence shown here is derived from an EMBL/GenBank/DDBJ whole genome shotgun (WGS) entry which is preliminary data.</text>
</comment>
<dbReference type="Pfam" id="PF13185">
    <property type="entry name" value="GAF_2"/>
    <property type="match status" value="1"/>
</dbReference>
<dbReference type="Gene3D" id="3.30.565.10">
    <property type="entry name" value="Histidine kinase-like ATPase, C-terminal domain"/>
    <property type="match status" value="1"/>
</dbReference>
<dbReference type="InterPro" id="IPR029016">
    <property type="entry name" value="GAF-like_dom_sf"/>
</dbReference>
<feature type="domain" description="PPM-type phosphatase" evidence="3">
    <location>
        <begin position="257"/>
        <end position="481"/>
    </location>
</feature>
<dbReference type="InterPro" id="IPR036890">
    <property type="entry name" value="HATPase_C_sf"/>
</dbReference>
<dbReference type="SUPFAM" id="SSF55781">
    <property type="entry name" value="GAF domain-like"/>
    <property type="match status" value="1"/>
</dbReference>